<comment type="caution">
    <text evidence="1">The sequence shown here is derived from an EMBL/GenBank/DDBJ whole genome shotgun (WGS) entry which is preliminary data.</text>
</comment>
<dbReference type="Gene3D" id="3.30.460.40">
    <property type="match status" value="1"/>
</dbReference>
<dbReference type="Proteomes" id="UP001221413">
    <property type="component" value="Unassembled WGS sequence"/>
</dbReference>
<dbReference type="InterPro" id="IPR043519">
    <property type="entry name" value="NT_sf"/>
</dbReference>
<dbReference type="AlphaFoldDB" id="A0AAD6NMA2"/>
<dbReference type="EMBL" id="JAQGDS010000002">
    <property type="protein sequence ID" value="KAJ6263784.1"/>
    <property type="molecule type" value="Genomic_DNA"/>
</dbReference>
<evidence type="ECO:0000313" key="2">
    <source>
        <dbReference type="Proteomes" id="UP001221413"/>
    </source>
</evidence>
<sequence length="204" mass="22863">MYTPKEHLFEAATELSAVLSKLDIAHAVTGGTALLLLGSDRSTRDVDILVDAPCTKVRSLVLENSDRFTENEDLSFVYANEAGDVVVPFGILQHGQQSALRMPDVHTAPILVVDNIPIIHPSLLICLKMSRWSWMSDSSRPASALKAQGDLTDIMFLLRWLVEKGERINFHDIDEDRLEKCMRGFQKLRAKYPEADEMLKAVLD</sequence>
<protein>
    <recommendedName>
        <fullName evidence="3">Nucleotidyl transferase</fullName>
    </recommendedName>
</protein>
<keyword evidence="2" id="KW-1185">Reference proteome</keyword>
<evidence type="ECO:0000313" key="1">
    <source>
        <dbReference type="EMBL" id="KAJ6263784.1"/>
    </source>
</evidence>
<dbReference type="SUPFAM" id="SSF81301">
    <property type="entry name" value="Nucleotidyltransferase"/>
    <property type="match status" value="1"/>
</dbReference>
<organism evidence="1 2">
    <name type="scientific">Drechslerella dactyloides</name>
    <name type="common">Nematode-trapping fungus</name>
    <name type="synonym">Arthrobotrys dactyloides</name>
    <dbReference type="NCBI Taxonomy" id="74499"/>
    <lineage>
        <taxon>Eukaryota</taxon>
        <taxon>Fungi</taxon>
        <taxon>Dikarya</taxon>
        <taxon>Ascomycota</taxon>
        <taxon>Pezizomycotina</taxon>
        <taxon>Orbiliomycetes</taxon>
        <taxon>Orbiliales</taxon>
        <taxon>Orbiliaceae</taxon>
        <taxon>Drechslerella</taxon>
    </lineage>
</organism>
<accession>A0AAD6NMA2</accession>
<reference evidence="1" key="1">
    <citation type="submission" date="2023-01" db="EMBL/GenBank/DDBJ databases">
        <title>The chitinases involved in constricting ring structure development in the nematode-trapping fungus Drechslerella dactyloides.</title>
        <authorList>
            <person name="Wang R."/>
            <person name="Zhang L."/>
            <person name="Tang P."/>
            <person name="Li S."/>
            <person name="Liang L."/>
        </authorList>
    </citation>
    <scope>NUCLEOTIDE SEQUENCE</scope>
    <source>
        <strain evidence="1">YMF1.00031</strain>
    </source>
</reference>
<evidence type="ECO:0008006" key="3">
    <source>
        <dbReference type="Google" id="ProtNLM"/>
    </source>
</evidence>
<proteinExistence type="predicted"/>
<name>A0AAD6NMA2_DREDA</name>
<gene>
    <name evidence="1" type="ORF">Dda_2356</name>
</gene>